<dbReference type="Gene3D" id="3.40.50.300">
    <property type="entry name" value="P-loop containing nucleotide triphosphate hydrolases"/>
    <property type="match status" value="1"/>
</dbReference>
<evidence type="ECO:0000256" key="5">
    <source>
        <dbReference type="ARBA" id="ARBA00022840"/>
    </source>
</evidence>
<dbReference type="PANTHER" id="PTHR42788:SF18">
    <property type="entry name" value="TAURINE IMPORT ATP-BINDING PROTEIN TAUB"/>
    <property type="match status" value="1"/>
</dbReference>
<dbReference type="InterPro" id="IPR003593">
    <property type="entry name" value="AAA+_ATPase"/>
</dbReference>
<dbReference type="InterPro" id="IPR050166">
    <property type="entry name" value="ABC_transporter_ATP-bind"/>
</dbReference>
<evidence type="ECO:0000256" key="6">
    <source>
        <dbReference type="ARBA" id="ARBA00022967"/>
    </source>
</evidence>
<dbReference type="STRING" id="1174501.SAMN05216192_11438"/>
<keyword evidence="6" id="KW-1278">Translocase</keyword>
<keyword evidence="2" id="KW-1003">Cell membrane</keyword>
<keyword evidence="5 9" id="KW-0067">ATP-binding</keyword>
<dbReference type="PANTHER" id="PTHR42788">
    <property type="entry name" value="TAURINE IMPORT ATP-BINDING PROTEIN-RELATED"/>
    <property type="match status" value="1"/>
</dbReference>
<dbReference type="InterPro" id="IPR017871">
    <property type="entry name" value="ABC_transporter-like_CS"/>
</dbReference>
<evidence type="ECO:0000313" key="10">
    <source>
        <dbReference type="Proteomes" id="UP000199050"/>
    </source>
</evidence>
<evidence type="ECO:0000256" key="3">
    <source>
        <dbReference type="ARBA" id="ARBA00022519"/>
    </source>
</evidence>
<keyword evidence="10" id="KW-1185">Reference proteome</keyword>
<dbReference type="GO" id="GO:0005524">
    <property type="term" value="F:ATP binding"/>
    <property type="evidence" value="ECO:0007669"/>
    <property type="project" value="UniProtKB-KW"/>
</dbReference>
<evidence type="ECO:0000256" key="4">
    <source>
        <dbReference type="ARBA" id="ARBA00022741"/>
    </source>
</evidence>
<evidence type="ECO:0000259" key="8">
    <source>
        <dbReference type="PROSITE" id="PS50893"/>
    </source>
</evidence>
<evidence type="ECO:0000313" key="9">
    <source>
        <dbReference type="EMBL" id="SDJ26564.1"/>
    </source>
</evidence>
<dbReference type="SUPFAM" id="SSF52540">
    <property type="entry name" value="P-loop containing nucleoside triphosphate hydrolases"/>
    <property type="match status" value="1"/>
</dbReference>
<keyword evidence="1" id="KW-0813">Transport</keyword>
<dbReference type="RefSeq" id="WP_090715007.1">
    <property type="nucleotide sequence ID" value="NZ_CBCSKY010000016.1"/>
</dbReference>
<evidence type="ECO:0000256" key="2">
    <source>
        <dbReference type="ARBA" id="ARBA00022475"/>
    </source>
</evidence>
<sequence>MIYEEKREQGILLDGIGLAYGKGAAERHVLRDISLQLAPGEFVAVLGPSGCGKTSLLNILAGYLRPTRGTVSINGKRHTRPDPEVGVVFQQANLFPWLSLARNIEFGMRMQNLPKARRKERVSYFLELMGLEASAKLLPHQLSGGMKQRAAIARTLAAEPEIVLLDEPFSALDALTRENMQLHLREIWRKTGKCMFFITHDVDEALLLSSRLIVMHPEPGRVVEDFANPLTAGAEDQSFARIRSNAEYSTLREHLLTRMDGVNTFV</sequence>
<organism evidence="9 10">
    <name type="scientific">Paenibacillus typhae</name>
    <dbReference type="NCBI Taxonomy" id="1174501"/>
    <lineage>
        <taxon>Bacteria</taxon>
        <taxon>Bacillati</taxon>
        <taxon>Bacillota</taxon>
        <taxon>Bacilli</taxon>
        <taxon>Bacillales</taxon>
        <taxon>Paenibacillaceae</taxon>
        <taxon>Paenibacillus</taxon>
    </lineage>
</organism>
<dbReference type="InterPro" id="IPR003439">
    <property type="entry name" value="ABC_transporter-like_ATP-bd"/>
</dbReference>
<name>A0A1G8SBI5_9BACL</name>
<dbReference type="PROSITE" id="PS00211">
    <property type="entry name" value="ABC_TRANSPORTER_1"/>
    <property type="match status" value="1"/>
</dbReference>
<protein>
    <submittedName>
        <fullName evidence="9">Taurine transport system ATP-binding protein</fullName>
    </submittedName>
</protein>
<dbReference type="GO" id="GO:0016887">
    <property type="term" value="F:ATP hydrolysis activity"/>
    <property type="evidence" value="ECO:0007669"/>
    <property type="project" value="InterPro"/>
</dbReference>
<evidence type="ECO:0000256" key="7">
    <source>
        <dbReference type="ARBA" id="ARBA00023136"/>
    </source>
</evidence>
<dbReference type="OrthoDB" id="18967at2"/>
<dbReference type="EMBL" id="FNDX01000014">
    <property type="protein sequence ID" value="SDJ26564.1"/>
    <property type="molecule type" value="Genomic_DNA"/>
</dbReference>
<dbReference type="AlphaFoldDB" id="A0A1G8SBI5"/>
<dbReference type="Proteomes" id="UP000199050">
    <property type="component" value="Unassembled WGS sequence"/>
</dbReference>
<dbReference type="CDD" id="cd03293">
    <property type="entry name" value="ABC_NrtD_SsuB_transporters"/>
    <property type="match status" value="1"/>
</dbReference>
<gene>
    <name evidence="9" type="ORF">SAMN05216192_11438</name>
</gene>
<dbReference type="InterPro" id="IPR027417">
    <property type="entry name" value="P-loop_NTPase"/>
</dbReference>
<keyword evidence="3" id="KW-0997">Cell inner membrane</keyword>
<dbReference type="Pfam" id="PF00005">
    <property type="entry name" value="ABC_tran"/>
    <property type="match status" value="1"/>
</dbReference>
<dbReference type="SMART" id="SM00382">
    <property type="entry name" value="AAA"/>
    <property type="match status" value="1"/>
</dbReference>
<evidence type="ECO:0000256" key="1">
    <source>
        <dbReference type="ARBA" id="ARBA00022448"/>
    </source>
</evidence>
<keyword evidence="4" id="KW-0547">Nucleotide-binding</keyword>
<dbReference type="PROSITE" id="PS50893">
    <property type="entry name" value="ABC_TRANSPORTER_2"/>
    <property type="match status" value="1"/>
</dbReference>
<reference evidence="10" key="1">
    <citation type="submission" date="2016-10" db="EMBL/GenBank/DDBJ databases">
        <authorList>
            <person name="Varghese N."/>
            <person name="Submissions S."/>
        </authorList>
    </citation>
    <scope>NUCLEOTIDE SEQUENCE [LARGE SCALE GENOMIC DNA]</scope>
    <source>
        <strain evidence="10">CGMCC 1.11012</strain>
    </source>
</reference>
<proteinExistence type="predicted"/>
<accession>A0A1G8SBI5</accession>
<feature type="domain" description="ABC transporter" evidence="8">
    <location>
        <begin position="11"/>
        <end position="242"/>
    </location>
</feature>
<keyword evidence="7" id="KW-0472">Membrane</keyword>